<dbReference type="AlphaFoldDB" id="K9ECU6"/>
<dbReference type="PANTHER" id="PTHR12149:SF8">
    <property type="entry name" value="PROTEIN-RIBULOSAMINE 3-KINASE"/>
    <property type="match status" value="1"/>
</dbReference>
<proteinExistence type="inferred from homology"/>
<keyword evidence="1" id="KW-0418">Kinase</keyword>
<evidence type="ECO:0000256" key="1">
    <source>
        <dbReference type="PIRNR" id="PIRNR006221"/>
    </source>
</evidence>
<dbReference type="InterPro" id="IPR011009">
    <property type="entry name" value="Kinase-like_dom_sf"/>
</dbReference>
<sequence>MLNLKQWKEKLPVENLQTLQPVAGGSINEAYEVQTSSGKYFLLVQPGAKTDFYAAEIAGLKLFEDHQVTAPKVVDAGQLNGDAYLLLSYLDEGGSGSQSQLGQLVAKLHQVESDSGQFGFDYPTDMADIAFDNHWTETWLDLFIKGRIDPMYDRIKSQGYWDQGQAAKADQVYDIMVTSLKDHDSRPSLLHGDLWSGNVMFLEDGFPAIFDPAPFYGDREFDLGATLTFGGFGPDFYQAYEEAYPLEPGAWDRIEFYNLYLLLLHLIKFGSSYQGGVARSMDKIIQNVE</sequence>
<dbReference type="Proteomes" id="UP000009875">
    <property type="component" value="Unassembled WGS sequence"/>
</dbReference>
<dbReference type="EMBL" id="AGXA01000017">
    <property type="protein sequence ID" value="EKU93681.1"/>
    <property type="molecule type" value="Genomic_DNA"/>
</dbReference>
<evidence type="ECO:0000313" key="3">
    <source>
        <dbReference type="Proteomes" id="UP000009875"/>
    </source>
</evidence>
<dbReference type="InterPro" id="IPR016477">
    <property type="entry name" value="Fructo-/Ketosamine-3-kinase"/>
</dbReference>
<organism evidence="2 3">
    <name type="scientific">Alloiococcus otitis ATCC 51267</name>
    <dbReference type="NCBI Taxonomy" id="883081"/>
    <lineage>
        <taxon>Bacteria</taxon>
        <taxon>Bacillati</taxon>
        <taxon>Bacillota</taxon>
        <taxon>Bacilli</taxon>
        <taxon>Lactobacillales</taxon>
        <taxon>Carnobacteriaceae</taxon>
        <taxon>Alloiococcus</taxon>
    </lineage>
</organism>
<dbReference type="Pfam" id="PF03881">
    <property type="entry name" value="Fructosamin_kin"/>
    <property type="match status" value="1"/>
</dbReference>
<comment type="caution">
    <text evidence="2">The sequence shown here is derived from an EMBL/GenBank/DDBJ whole genome shotgun (WGS) entry which is preliminary data.</text>
</comment>
<dbReference type="HOGENOM" id="CLU_036517_0_1_9"/>
<keyword evidence="1" id="KW-0808">Transferase</keyword>
<reference evidence="2 3" key="1">
    <citation type="submission" date="2012-09" db="EMBL/GenBank/DDBJ databases">
        <title>The Genome Sequence of Alloiococcus otitis ATCC 51267.</title>
        <authorList>
            <consortium name="The Broad Institute Genome Sequencing Platform"/>
            <person name="Earl A."/>
            <person name="Ward D."/>
            <person name="Feldgarden M."/>
            <person name="Gevers D."/>
            <person name="Huys G."/>
            <person name="Walker B."/>
            <person name="Young S.K."/>
            <person name="Zeng Q."/>
            <person name="Gargeya S."/>
            <person name="Fitzgerald M."/>
            <person name="Haas B."/>
            <person name="Abouelleil A."/>
            <person name="Alvarado L."/>
            <person name="Arachchi H.M."/>
            <person name="Berlin A.M."/>
            <person name="Chapman S.B."/>
            <person name="Goldberg J."/>
            <person name="Griggs A."/>
            <person name="Gujja S."/>
            <person name="Hansen M."/>
            <person name="Howarth C."/>
            <person name="Imamovic A."/>
            <person name="Larimer J."/>
            <person name="McCowen C."/>
            <person name="Montmayeur A."/>
            <person name="Murphy C."/>
            <person name="Neiman D."/>
            <person name="Pearson M."/>
            <person name="Priest M."/>
            <person name="Roberts A."/>
            <person name="Saif S."/>
            <person name="Shea T."/>
            <person name="Sisk P."/>
            <person name="Sykes S."/>
            <person name="Wortman J."/>
            <person name="Nusbaum C."/>
            <person name="Birren B."/>
        </authorList>
    </citation>
    <scope>NUCLEOTIDE SEQUENCE [LARGE SCALE GENOMIC DNA]</scope>
    <source>
        <strain evidence="2 3">ATCC 51267</strain>
    </source>
</reference>
<dbReference type="PANTHER" id="PTHR12149">
    <property type="entry name" value="FRUCTOSAMINE 3 KINASE-RELATED PROTEIN"/>
    <property type="match status" value="1"/>
</dbReference>
<dbReference type="SUPFAM" id="SSF56112">
    <property type="entry name" value="Protein kinase-like (PK-like)"/>
    <property type="match status" value="1"/>
</dbReference>
<dbReference type="eggNOG" id="COG3001">
    <property type="taxonomic scope" value="Bacteria"/>
</dbReference>
<dbReference type="GO" id="GO:0016301">
    <property type="term" value="F:kinase activity"/>
    <property type="evidence" value="ECO:0007669"/>
    <property type="project" value="UniProtKB-UniRule"/>
</dbReference>
<name>K9ECU6_9LACT</name>
<dbReference type="RefSeq" id="WP_003777604.1">
    <property type="nucleotide sequence ID" value="NZ_JH992958.1"/>
</dbReference>
<accession>K9ECU6</accession>
<evidence type="ECO:0008006" key="4">
    <source>
        <dbReference type="Google" id="ProtNLM"/>
    </source>
</evidence>
<evidence type="ECO:0000313" key="2">
    <source>
        <dbReference type="EMBL" id="EKU93681.1"/>
    </source>
</evidence>
<dbReference type="STRING" id="883081.HMPREF9698_00798"/>
<dbReference type="Gene3D" id="3.30.200.20">
    <property type="entry name" value="Phosphorylase Kinase, domain 1"/>
    <property type="match status" value="1"/>
</dbReference>
<dbReference type="Gene3D" id="3.90.1200.10">
    <property type="match status" value="1"/>
</dbReference>
<dbReference type="PIRSF" id="PIRSF006221">
    <property type="entry name" value="Ketosamine-3-kinase"/>
    <property type="match status" value="1"/>
</dbReference>
<protein>
    <recommendedName>
        <fullName evidence="4">Fructosamine kinase</fullName>
    </recommendedName>
</protein>
<gene>
    <name evidence="2" type="ORF">HMPREF9698_00798</name>
</gene>
<comment type="similarity">
    <text evidence="1">Belongs to the fructosamine kinase family.</text>
</comment>
<keyword evidence="3" id="KW-1185">Reference proteome</keyword>